<dbReference type="InterPro" id="IPR018392">
    <property type="entry name" value="LysM"/>
</dbReference>
<feature type="domain" description="LysM" evidence="1">
    <location>
        <begin position="60"/>
        <end position="104"/>
    </location>
</feature>
<dbReference type="AlphaFoldDB" id="C6Q1H6"/>
<reference evidence="2 3" key="1">
    <citation type="submission" date="2009-06" db="EMBL/GenBank/DDBJ databases">
        <title>The draft genome of Clostridium carboxidivorans P7.</title>
        <authorList>
            <consortium name="US DOE Joint Genome Institute (JGI-PGF)"/>
            <person name="Lucas S."/>
            <person name="Copeland A."/>
            <person name="Lapidus A."/>
            <person name="Glavina del Rio T."/>
            <person name="Tice H."/>
            <person name="Bruce D."/>
            <person name="Goodwin L."/>
            <person name="Pitluck S."/>
            <person name="Larimer F."/>
            <person name="Land M.L."/>
            <person name="Hauser L."/>
            <person name="Hemme C.L."/>
        </authorList>
    </citation>
    <scope>NUCLEOTIDE SEQUENCE [LARGE SCALE GENOMIC DNA]</scope>
    <source>
        <strain evidence="2 3">P7</strain>
    </source>
</reference>
<protein>
    <submittedName>
        <fullName evidence="2">Peptidoglycan-binding LysM</fullName>
    </submittedName>
</protein>
<evidence type="ECO:0000313" key="3">
    <source>
        <dbReference type="Proteomes" id="UP000004198"/>
    </source>
</evidence>
<sequence length="110" mass="12304">MQCIAKMGLENLEASIELDNIEIKALVDIYARVNYSTHKELLVDIVPVEGEIPKKSASLTIYVVQHGDTIWKIAKKYRTTIESLVELNEIEDADVVKVGDKLIIPGRAII</sequence>
<dbReference type="CDD" id="cd00118">
    <property type="entry name" value="LysM"/>
    <property type="match status" value="1"/>
</dbReference>
<dbReference type="SUPFAM" id="SSF54106">
    <property type="entry name" value="LysM domain"/>
    <property type="match status" value="1"/>
</dbReference>
<proteinExistence type="predicted"/>
<dbReference type="PROSITE" id="PS51782">
    <property type="entry name" value="LYSM"/>
    <property type="match status" value="1"/>
</dbReference>
<dbReference type="GO" id="GO:0008932">
    <property type="term" value="F:lytic endotransglycosylase activity"/>
    <property type="evidence" value="ECO:0007669"/>
    <property type="project" value="TreeGrafter"/>
</dbReference>
<dbReference type="EMBL" id="ACVI01000139">
    <property type="protein sequence ID" value="EET84648.1"/>
    <property type="molecule type" value="Genomic_DNA"/>
</dbReference>
<dbReference type="eggNOG" id="COG1388">
    <property type="taxonomic scope" value="Bacteria"/>
</dbReference>
<keyword evidence="3" id="KW-1185">Reference proteome</keyword>
<accession>C6Q1H6</accession>
<dbReference type="InterPro" id="IPR036779">
    <property type="entry name" value="LysM_dom_sf"/>
</dbReference>
<dbReference type="Pfam" id="PF01476">
    <property type="entry name" value="LysM"/>
    <property type="match status" value="1"/>
</dbReference>
<dbReference type="SMART" id="SM00257">
    <property type="entry name" value="LysM"/>
    <property type="match status" value="1"/>
</dbReference>
<comment type="caution">
    <text evidence="2">The sequence shown here is derived from an EMBL/GenBank/DDBJ whole genome shotgun (WGS) entry which is preliminary data.</text>
</comment>
<organism evidence="2 3">
    <name type="scientific">Clostridium carboxidivorans P7</name>
    <dbReference type="NCBI Taxonomy" id="536227"/>
    <lineage>
        <taxon>Bacteria</taxon>
        <taxon>Bacillati</taxon>
        <taxon>Bacillota</taxon>
        <taxon>Clostridia</taxon>
        <taxon>Eubacteriales</taxon>
        <taxon>Clostridiaceae</taxon>
        <taxon>Clostridium</taxon>
    </lineage>
</organism>
<dbReference type="Gene3D" id="3.10.350.10">
    <property type="entry name" value="LysM domain"/>
    <property type="match status" value="1"/>
</dbReference>
<gene>
    <name evidence="2" type="ORF">CcarbDRAFT_4889</name>
</gene>
<dbReference type="PANTHER" id="PTHR33734:SF22">
    <property type="entry name" value="MEMBRANE-BOUND LYTIC MUREIN TRANSGLYCOSYLASE D"/>
    <property type="match status" value="1"/>
</dbReference>
<evidence type="ECO:0000313" key="2">
    <source>
        <dbReference type="EMBL" id="EET84648.1"/>
    </source>
</evidence>
<evidence type="ECO:0000259" key="1">
    <source>
        <dbReference type="PROSITE" id="PS51782"/>
    </source>
</evidence>
<dbReference type="Proteomes" id="UP000004198">
    <property type="component" value="Unassembled WGS sequence"/>
</dbReference>
<name>C6Q1H6_9CLOT</name>
<dbReference type="PANTHER" id="PTHR33734">
    <property type="entry name" value="LYSM DOMAIN-CONTAINING GPI-ANCHORED PROTEIN 2"/>
    <property type="match status" value="1"/>
</dbReference>